<organism evidence="2 3">
    <name type="scientific">Friedmanniomyces simplex</name>
    <dbReference type="NCBI Taxonomy" id="329884"/>
    <lineage>
        <taxon>Eukaryota</taxon>
        <taxon>Fungi</taxon>
        <taxon>Dikarya</taxon>
        <taxon>Ascomycota</taxon>
        <taxon>Pezizomycotina</taxon>
        <taxon>Dothideomycetes</taxon>
        <taxon>Dothideomycetidae</taxon>
        <taxon>Mycosphaerellales</taxon>
        <taxon>Teratosphaeriaceae</taxon>
        <taxon>Friedmanniomyces</taxon>
    </lineage>
</organism>
<dbReference type="Pfam" id="PF16486">
    <property type="entry name" value="ArgoN"/>
    <property type="match status" value="1"/>
</dbReference>
<dbReference type="InterPro" id="IPR032474">
    <property type="entry name" value="Argonaute_N"/>
</dbReference>
<evidence type="ECO:0000313" key="3">
    <source>
        <dbReference type="Proteomes" id="UP000309340"/>
    </source>
</evidence>
<dbReference type="EMBL" id="NAJQ01000664">
    <property type="protein sequence ID" value="TKA66196.1"/>
    <property type="molecule type" value="Genomic_DNA"/>
</dbReference>
<dbReference type="Proteomes" id="UP000309340">
    <property type="component" value="Unassembled WGS sequence"/>
</dbReference>
<dbReference type="OrthoDB" id="10252740at2759"/>
<reference evidence="2 3" key="1">
    <citation type="submission" date="2017-03" db="EMBL/GenBank/DDBJ databases">
        <title>Genomes of endolithic fungi from Antarctica.</title>
        <authorList>
            <person name="Coleine C."/>
            <person name="Masonjones S."/>
            <person name="Stajich J.E."/>
        </authorList>
    </citation>
    <scope>NUCLEOTIDE SEQUENCE [LARGE SCALE GENOMIC DNA]</scope>
    <source>
        <strain evidence="2 3">CCFEE 5184</strain>
    </source>
</reference>
<dbReference type="AlphaFoldDB" id="A0A4U0WU44"/>
<evidence type="ECO:0000313" key="2">
    <source>
        <dbReference type="EMBL" id="TKA66196.1"/>
    </source>
</evidence>
<sequence>MTQREDDLLNKSGKDSAVALPRRPAYGSQGQKLLLWSNYFRLQMGDMTLFRYAIKIKKGGRDVPRGLAKRLIQLLIEGRLKDMHIDAVSDFRSTLISRKALNDELSFNVTYQAEGETEAEDDAPQYQVMLEPSGTLNVSELVQYSTSTSAGTLLSQSQELLQALNNIVSHASRTDPDTVTVGRNSRV</sequence>
<feature type="domain" description="Protein argonaute N-terminal" evidence="1">
    <location>
        <begin position="32"/>
        <end position="167"/>
    </location>
</feature>
<proteinExistence type="predicted"/>
<gene>
    <name evidence="2" type="ORF">B0A55_11757</name>
</gene>
<keyword evidence="3" id="KW-1185">Reference proteome</keyword>
<protein>
    <recommendedName>
        <fullName evidence="1">Protein argonaute N-terminal domain-containing protein</fullName>
    </recommendedName>
</protein>
<name>A0A4U0WU44_9PEZI</name>
<accession>A0A4U0WU44</accession>
<feature type="non-terminal residue" evidence="2">
    <location>
        <position position="187"/>
    </location>
</feature>
<comment type="caution">
    <text evidence="2">The sequence shown here is derived from an EMBL/GenBank/DDBJ whole genome shotgun (WGS) entry which is preliminary data.</text>
</comment>
<evidence type="ECO:0000259" key="1">
    <source>
        <dbReference type="Pfam" id="PF16486"/>
    </source>
</evidence>